<evidence type="ECO:0000313" key="5">
    <source>
        <dbReference type="Proteomes" id="UP000595446"/>
    </source>
</evidence>
<dbReference type="Pfam" id="PF04075">
    <property type="entry name" value="F420H2_quin_red"/>
    <property type="match status" value="1"/>
</dbReference>
<protein>
    <submittedName>
        <fullName evidence="4">Uncharacterized protein</fullName>
    </submittedName>
</protein>
<sequence>MWAIEPSSRLAAVGARLLRSRWLMRAPIWVYKARAGAVFGSRLLMLEHIGRRSGVHRYVVLEVVDHPTSDTYVVASGFGGNAQWFRNIQANPRVRVCVGSRAPKPARARVLSQQEADNTLGVYIGRHPHAWAALRRVLENTLERPISQTNTPLPMVEFRLAANRADG</sequence>
<dbReference type="AlphaFoldDB" id="A0A2G8BB76"/>
<evidence type="ECO:0000313" key="4">
    <source>
        <dbReference type="EMBL" id="BCO36184.1"/>
    </source>
</evidence>
<dbReference type="GO" id="GO:0070967">
    <property type="term" value="F:coenzyme F420 binding"/>
    <property type="evidence" value="ECO:0007669"/>
    <property type="project" value="TreeGrafter"/>
</dbReference>
<dbReference type="SUPFAM" id="SSF50475">
    <property type="entry name" value="FMN-binding split barrel"/>
    <property type="match status" value="1"/>
</dbReference>
<keyword evidence="2" id="KW-0560">Oxidoreductase</keyword>
<dbReference type="EMBL" id="AP024237">
    <property type="protein sequence ID" value="BCO36184.1"/>
    <property type="molecule type" value="Genomic_DNA"/>
</dbReference>
<organism evidence="4 5">
    <name type="scientific">Mycobacterium heckeshornense</name>
    <dbReference type="NCBI Taxonomy" id="110505"/>
    <lineage>
        <taxon>Bacteria</taxon>
        <taxon>Bacillati</taxon>
        <taxon>Actinomycetota</taxon>
        <taxon>Actinomycetes</taxon>
        <taxon>Mycobacteriales</taxon>
        <taxon>Mycobacteriaceae</taxon>
        <taxon>Mycobacterium</taxon>
    </lineage>
</organism>
<dbReference type="STRING" id="110505.ACT16_17165"/>
<evidence type="ECO:0000256" key="1">
    <source>
        <dbReference type="ARBA" id="ARBA00008710"/>
    </source>
</evidence>
<dbReference type="InterPro" id="IPR012349">
    <property type="entry name" value="Split_barrel_FMN-bd"/>
</dbReference>
<dbReference type="OrthoDB" id="163266at2"/>
<dbReference type="GO" id="GO:0005886">
    <property type="term" value="C:plasma membrane"/>
    <property type="evidence" value="ECO:0007669"/>
    <property type="project" value="TreeGrafter"/>
</dbReference>
<dbReference type="RefSeq" id="WP_048892669.1">
    <property type="nucleotide sequence ID" value="NZ_AP024237.1"/>
</dbReference>
<comment type="catalytic activity">
    <reaction evidence="3">
        <text>oxidized coenzyme F420-(gamma-L-Glu)(n) + a quinol + H(+) = reduced coenzyme F420-(gamma-L-Glu)(n) + a quinone</text>
        <dbReference type="Rhea" id="RHEA:39663"/>
        <dbReference type="Rhea" id="RHEA-COMP:12939"/>
        <dbReference type="Rhea" id="RHEA-COMP:14378"/>
        <dbReference type="ChEBI" id="CHEBI:15378"/>
        <dbReference type="ChEBI" id="CHEBI:24646"/>
        <dbReference type="ChEBI" id="CHEBI:132124"/>
        <dbReference type="ChEBI" id="CHEBI:133980"/>
        <dbReference type="ChEBI" id="CHEBI:139511"/>
    </reaction>
</comment>
<keyword evidence="5" id="KW-1185">Reference proteome</keyword>
<dbReference type="Gene3D" id="2.30.110.10">
    <property type="entry name" value="Electron Transport, Fmn-binding Protein, Chain A"/>
    <property type="match status" value="1"/>
</dbReference>
<dbReference type="Proteomes" id="UP000595446">
    <property type="component" value="Chromosome"/>
</dbReference>
<dbReference type="PANTHER" id="PTHR39428">
    <property type="entry name" value="F420H(2)-DEPENDENT QUINONE REDUCTASE RV1261C"/>
    <property type="match status" value="1"/>
</dbReference>
<dbReference type="InterPro" id="IPR004378">
    <property type="entry name" value="F420H2_quin_Rdtase"/>
</dbReference>
<dbReference type="NCBIfam" id="TIGR00026">
    <property type="entry name" value="hi_GC_TIGR00026"/>
    <property type="match status" value="1"/>
</dbReference>
<comment type="similarity">
    <text evidence="1">Belongs to the F420H(2)-dependent quinone reductase family.</text>
</comment>
<name>A0A2G8BB76_9MYCO</name>
<dbReference type="GO" id="GO:0016491">
    <property type="term" value="F:oxidoreductase activity"/>
    <property type="evidence" value="ECO:0007669"/>
    <property type="project" value="UniProtKB-KW"/>
</dbReference>
<dbReference type="PANTHER" id="PTHR39428:SF3">
    <property type="entry name" value="DEAZAFLAVIN-DEPENDENT NITROREDUCTASE"/>
    <property type="match status" value="1"/>
</dbReference>
<accession>A0A2G8BB76</accession>
<proteinExistence type="inferred from homology"/>
<evidence type="ECO:0000256" key="3">
    <source>
        <dbReference type="ARBA" id="ARBA00049106"/>
    </source>
</evidence>
<reference evidence="4 5" key="1">
    <citation type="submission" date="2020-12" db="EMBL/GenBank/DDBJ databases">
        <title>Complete genome sequence of Mycobacterium heckeshornense JCM 15655T, closely related to a pathogenic non-tuberculous mycobacterial species Mycobacterium xenopi.</title>
        <authorList>
            <person name="Yoshida M."/>
            <person name="Fukano H."/>
            <person name="Asakura T."/>
            <person name="Suzuki M."/>
            <person name="Hoshino Y."/>
        </authorList>
    </citation>
    <scope>NUCLEOTIDE SEQUENCE [LARGE SCALE GENOMIC DNA]</scope>
    <source>
        <strain evidence="4 5">JCM 15655</strain>
    </source>
</reference>
<gene>
    <name evidence="4" type="ORF">MHEC_26170</name>
</gene>
<evidence type="ECO:0000256" key="2">
    <source>
        <dbReference type="ARBA" id="ARBA00023002"/>
    </source>
</evidence>